<feature type="non-terminal residue" evidence="1">
    <location>
        <position position="525"/>
    </location>
</feature>
<dbReference type="EMBL" id="SRMA01026783">
    <property type="protein sequence ID" value="TRY69750.1"/>
    <property type="molecule type" value="Genomic_DNA"/>
</dbReference>
<dbReference type="GO" id="GO:0003723">
    <property type="term" value="F:RNA binding"/>
    <property type="evidence" value="ECO:0007669"/>
    <property type="project" value="TreeGrafter"/>
</dbReference>
<dbReference type="GO" id="GO:0035770">
    <property type="term" value="C:ribonucleoprotein granule"/>
    <property type="evidence" value="ECO:0007669"/>
    <property type="project" value="TreeGrafter"/>
</dbReference>
<evidence type="ECO:0008006" key="3">
    <source>
        <dbReference type="Google" id="ProtNLM"/>
    </source>
</evidence>
<accession>A0A553NWE1</accession>
<dbReference type="OrthoDB" id="9369505at2759"/>
<protein>
    <recommendedName>
        <fullName evidence="3">FAST kinase leucine-rich domain-containing protein</fullName>
    </recommendedName>
</protein>
<dbReference type="InterPro" id="IPR050870">
    <property type="entry name" value="FAST_kinase"/>
</dbReference>
<comment type="caution">
    <text evidence="1">The sequence shown here is derived from an EMBL/GenBank/DDBJ whole genome shotgun (WGS) entry which is preliminary data.</text>
</comment>
<sequence>MSSYSLSEESHLNMNMHKSGLGMLRCALRSTLLWKCDISTMKLVPLCYKVKSLASTQPRSDKSKALASKSIRYYCHSASDAAKESTAATATTEVPQNEAENNPLLVYLAQCKSPMEVLDELNRYPISVNEIGKIFYKMWQFTKEMPFEQRQREFKLINEHPEFSALCERLTIEAGALENKFLVRTLRVTVNLAVSHDSRVVQTLLRIAQEHLNQFDLDSLCILSHTLHKMKSSNAQPLREAIRRLLLDRIPETSNVKTLTMLMKAVGKDSPLELKKQLASKVFSLSSEFTSADHFYIFSGLANIDLKHTPLLDTCSKKLAENLHDYSFTQLLTVLRCCLEGKYRNHTLFSSISKHMADTIDTWRDQQEHLNQFDLDSLCILSHMLHEMKSSNAQPLREAIRRLLLDHIPETSNVKTLTMLMKAVGKDSPLELKKQLASKVFSLSSEFTSADHFHIFSGLAKIDLKHTPLLDTCSKKLAENLHDYSFTQLLTVLWCCLEGKYRNHTLFSSISKHMADTIDTWRDQQ</sequence>
<dbReference type="PANTHER" id="PTHR21228">
    <property type="entry name" value="FAST LEU-RICH DOMAIN-CONTAINING"/>
    <property type="match status" value="1"/>
</dbReference>
<proteinExistence type="predicted"/>
<evidence type="ECO:0000313" key="1">
    <source>
        <dbReference type="EMBL" id="TRY69750.1"/>
    </source>
</evidence>
<dbReference type="GO" id="GO:0000963">
    <property type="term" value="P:mitochondrial RNA processing"/>
    <property type="evidence" value="ECO:0007669"/>
    <property type="project" value="TreeGrafter"/>
</dbReference>
<evidence type="ECO:0000313" key="2">
    <source>
        <dbReference type="Proteomes" id="UP000316079"/>
    </source>
</evidence>
<gene>
    <name evidence="1" type="ORF">DNTS_015382</name>
</gene>
<dbReference type="GO" id="GO:0005759">
    <property type="term" value="C:mitochondrial matrix"/>
    <property type="evidence" value="ECO:0007669"/>
    <property type="project" value="TreeGrafter"/>
</dbReference>
<keyword evidence="2" id="KW-1185">Reference proteome</keyword>
<dbReference type="GO" id="GO:0044528">
    <property type="term" value="P:regulation of mitochondrial mRNA stability"/>
    <property type="evidence" value="ECO:0007669"/>
    <property type="project" value="TreeGrafter"/>
</dbReference>
<dbReference type="STRING" id="623744.A0A553NWE1"/>
<reference evidence="1 2" key="1">
    <citation type="journal article" date="2019" name="Sci. Data">
        <title>Hybrid genome assembly and annotation of Danionella translucida.</title>
        <authorList>
            <person name="Kadobianskyi M."/>
            <person name="Schulze L."/>
            <person name="Schuelke M."/>
            <person name="Judkewitz B."/>
        </authorList>
    </citation>
    <scope>NUCLEOTIDE SEQUENCE [LARGE SCALE GENOMIC DNA]</scope>
    <source>
        <strain evidence="1 2">Bolton</strain>
    </source>
</reference>
<organism evidence="1 2">
    <name type="scientific">Danionella cerebrum</name>
    <dbReference type="NCBI Taxonomy" id="2873325"/>
    <lineage>
        <taxon>Eukaryota</taxon>
        <taxon>Metazoa</taxon>
        <taxon>Chordata</taxon>
        <taxon>Craniata</taxon>
        <taxon>Vertebrata</taxon>
        <taxon>Euteleostomi</taxon>
        <taxon>Actinopterygii</taxon>
        <taxon>Neopterygii</taxon>
        <taxon>Teleostei</taxon>
        <taxon>Ostariophysi</taxon>
        <taxon>Cypriniformes</taxon>
        <taxon>Danionidae</taxon>
        <taxon>Danioninae</taxon>
        <taxon>Danionella</taxon>
    </lineage>
</organism>
<dbReference type="PANTHER" id="PTHR21228:SF1">
    <property type="entry name" value="FAST KINASE DOMAIN-CONTAINING PROTEIN 2, MITOCHONDRIAL"/>
    <property type="match status" value="1"/>
</dbReference>
<dbReference type="AlphaFoldDB" id="A0A553NWE1"/>
<name>A0A553NWE1_9TELE</name>
<dbReference type="Proteomes" id="UP000316079">
    <property type="component" value="Unassembled WGS sequence"/>
</dbReference>